<protein>
    <recommendedName>
        <fullName evidence="5">PknH-like protein</fullName>
    </recommendedName>
</protein>
<feature type="region of interest" description="Disordered" evidence="1">
    <location>
        <begin position="104"/>
        <end position="154"/>
    </location>
</feature>
<reference evidence="3 4" key="1">
    <citation type="submission" date="2018-05" db="EMBL/GenBank/DDBJ databases">
        <title>Genomic Encyclopedia of Archaeal and Bacterial Type Strains, Phase II (KMG-II): from individual species to whole genera.</title>
        <authorList>
            <person name="Goeker M."/>
        </authorList>
    </citation>
    <scope>NUCLEOTIDE SEQUENCE [LARGE SCALE GENOMIC DNA]</scope>
    <source>
        <strain evidence="3 4">DSM 45184</strain>
    </source>
</reference>
<feature type="compositionally biased region" description="Pro residues" evidence="1">
    <location>
        <begin position="116"/>
        <end position="142"/>
    </location>
</feature>
<sequence length="285" mass="29550">MALITHRTFKFPAVLAVSAGLGLSSIAGLPAPASAVAPVIAGVPEPPDRQEQLEKALITGKDVPAGYIKQDEEGFAEILAAMLTSEELSGNPCEAADDVSALTATGPAIPTDEPVPTVPPADVPGPSAPEPVKASPPPPPVTEPDFDDVPPTAGVAFTHEKTGAVIVEALSAVGEDEALQLVDHVQEVLEDCPLIEVEGAKIMTQPLAWNPQLGDESITGIVTLDARFFGIDISARVTFAQVAYRDVALTVGLVGANDPKDRELKKITRAAVRKLVTTSGVSTVH</sequence>
<organism evidence="3 4">
    <name type="scientific">Actinoplanes xinjiangensis</name>
    <dbReference type="NCBI Taxonomy" id="512350"/>
    <lineage>
        <taxon>Bacteria</taxon>
        <taxon>Bacillati</taxon>
        <taxon>Actinomycetota</taxon>
        <taxon>Actinomycetes</taxon>
        <taxon>Micromonosporales</taxon>
        <taxon>Micromonosporaceae</taxon>
        <taxon>Actinoplanes</taxon>
    </lineage>
</organism>
<evidence type="ECO:0000313" key="3">
    <source>
        <dbReference type="EMBL" id="PWK31239.1"/>
    </source>
</evidence>
<feature type="signal peptide" evidence="2">
    <location>
        <begin position="1"/>
        <end position="27"/>
    </location>
</feature>
<keyword evidence="2" id="KW-0732">Signal</keyword>
<dbReference type="EMBL" id="QGGR01000034">
    <property type="protein sequence ID" value="PWK31239.1"/>
    <property type="molecule type" value="Genomic_DNA"/>
</dbReference>
<gene>
    <name evidence="3" type="ORF">BC793_13455</name>
</gene>
<dbReference type="RefSeq" id="WP_146246715.1">
    <property type="nucleotide sequence ID" value="NZ_BONA01000090.1"/>
</dbReference>
<feature type="chain" id="PRO_5039603918" description="PknH-like protein" evidence="2">
    <location>
        <begin position="28"/>
        <end position="285"/>
    </location>
</feature>
<evidence type="ECO:0000313" key="4">
    <source>
        <dbReference type="Proteomes" id="UP000245697"/>
    </source>
</evidence>
<evidence type="ECO:0000256" key="2">
    <source>
        <dbReference type="SAM" id="SignalP"/>
    </source>
</evidence>
<keyword evidence="4" id="KW-1185">Reference proteome</keyword>
<dbReference type="Proteomes" id="UP000245697">
    <property type="component" value="Unassembled WGS sequence"/>
</dbReference>
<evidence type="ECO:0000256" key="1">
    <source>
        <dbReference type="SAM" id="MobiDB-lite"/>
    </source>
</evidence>
<dbReference type="AlphaFoldDB" id="A0A316EI52"/>
<dbReference type="OrthoDB" id="3294977at2"/>
<comment type="caution">
    <text evidence="3">The sequence shown here is derived from an EMBL/GenBank/DDBJ whole genome shotgun (WGS) entry which is preliminary data.</text>
</comment>
<proteinExistence type="predicted"/>
<name>A0A316EI52_9ACTN</name>
<accession>A0A316EI52</accession>
<evidence type="ECO:0008006" key="5">
    <source>
        <dbReference type="Google" id="ProtNLM"/>
    </source>
</evidence>